<dbReference type="GO" id="GO:0006531">
    <property type="term" value="P:aspartate metabolic process"/>
    <property type="evidence" value="ECO:0007669"/>
    <property type="project" value="TreeGrafter"/>
</dbReference>
<evidence type="ECO:0000313" key="9">
    <source>
        <dbReference type="Proteomes" id="UP000823863"/>
    </source>
</evidence>
<dbReference type="EC" id="4.3.1.1" evidence="2"/>
<dbReference type="PRINTS" id="PR00149">
    <property type="entry name" value="FUMRATELYASE"/>
</dbReference>
<gene>
    <name evidence="8" type="ORF">H9931_11535</name>
</gene>
<dbReference type="PANTHER" id="PTHR42696:SF2">
    <property type="entry name" value="ASPARTATE AMMONIA-LYASE"/>
    <property type="match status" value="1"/>
</dbReference>
<dbReference type="GO" id="GO:0006099">
    <property type="term" value="P:tricarboxylic acid cycle"/>
    <property type="evidence" value="ECO:0007669"/>
    <property type="project" value="InterPro"/>
</dbReference>
<evidence type="ECO:0000259" key="7">
    <source>
        <dbReference type="Pfam" id="PF10415"/>
    </source>
</evidence>
<protein>
    <recommendedName>
        <fullName evidence="2">aspartate ammonia-lyase</fullName>
        <ecNumber evidence="2">4.3.1.1</ecNumber>
    </recommendedName>
</protein>
<dbReference type="InterPro" id="IPR020557">
    <property type="entry name" value="Fumarate_lyase_CS"/>
</dbReference>
<feature type="domain" description="Fumarase C C-terminal" evidence="7">
    <location>
        <begin position="406"/>
        <end position="459"/>
    </location>
</feature>
<dbReference type="GO" id="GO:0008652">
    <property type="term" value="P:amino acid biosynthetic process"/>
    <property type="evidence" value="ECO:0007669"/>
    <property type="project" value="UniProtKB-KW"/>
</dbReference>
<dbReference type="Proteomes" id="UP000823863">
    <property type="component" value="Unassembled WGS sequence"/>
</dbReference>
<dbReference type="InterPro" id="IPR008948">
    <property type="entry name" value="L-Aspartase-like"/>
</dbReference>
<dbReference type="SUPFAM" id="SSF48557">
    <property type="entry name" value="L-aspartase-like"/>
    <property type="match status" value="1"/>
</dbReference>
<evidence type="ECO:0000259" key="6">
    <source>
        <dbReference type="Pfam" id="PF00206"/>
    </source>
</evidence>
<dbReference type="Gene3D" id="1.10.275.10">
    <property type="entry name" value="Fumarase/aspartase (N-terminal domain)"/>
    <property type="match status" value="1"/>
</dbReference>
<dbReference type="InterPro" id="IPR051546">
    <property type="entry name" value="Aspartate_Ammonia-Lyase"/>
</dbReference>
<organism evidence="8 9">
    <name type="scientific">Candidatus Enterocloster excrementigallinarum</name>
    <dbReference type="NCBI Taxonomy" id="2838558"/>
    <lineage>
        <taxon>Bacteria</taxon>
        <taxon>Bacillati</taxon>
        <taxon>Bacillota</taxon>
        <taxon>Clostridia</taxon>
        <taxon>Lachnospirales</taxon>
        <taxon>Lachnospiraceae</taxon>
        <taxon>Enterocloster</taxon>
    </lineage>
</organism>
<accession>A0A9D2PX23</accession>
<evidence type="ECO:0000256" key="2">
    <source>
        <dbReference type="ARBA" id="ARBA00012992"/>
    </source>
</evidence>
<dbReference type="Gene3D" id="1.10.40.30">
    <property type="entry name" value="Fumarase/aspartase (C-terminal domain)"/>
    <property type="match status" value="1"/>
</dbReference>
<evidence type="ECO:0000256" key="4">
    <source>
        <dbReference type="ARBA" id="ARBA00023239"/>
    </source>
</evidence>
<dbReference type="EMBL" id="DWWB01000064">
    <property type="protein sequence ID" value="HJC67326.1"/>
    <property type="molecule type" value="Genomic_DNA"/>
</dbReference>
<dbReference type="PROSITE" id="PS00163">
    <property type="entry name" value="FUMARATE_LYASES"/>
    <property type="match status" value="1"/>
</dbReference>
<dbReference type="PRINTS" id="PR00145">
    <property type="entry name" value="ARGSUCLYASE"/>
</dbReference>
<dbReference type="FunFam" id="1.20.200.10:FF:000001">
    <property type="entry name" value="Fumarate hydratase, mitochondrial"/>
    <property type="match status" value="1"/>
</dbReference>
<dbReference type="NCBIfam" id="NF008909">
    <property type="entry name" value="PRK12273.1"/>
    <property type="match status" value="1"/>
</dbReference>
<evidence type="ECO:0000256" key="5">
    <source>
        <dbReference type="SAM" id="MobiDB-lite"/>
    </source>
</evidence>
<dbReference type="FunFam" id="1.10.40.30:FF:000002">
    <property type="entry name" value="Fumarate hydratase class II"/>
    <property type="match status" value="1"/>
</dbReference>
<comment type="catalytic activity">
    <reaction evidence="1">
        <text>L-aspartate = fumarate + NH4(+)</text>
        <dbReference type="Rhea" id="RHEA:16601"/>
        <dbReference type="ChEBI" id="CHEBI:28938"/>
        <dbReference type="ChEBI" id="CHEBI:29806"/>
        <dbReference type="ChEBI" id="CHEBI:29991"/>
        <dbReference type="EC" id="4.3.1.1"/>
    </reaction>
</comment>
<feature type="domain" description="Fumarate lyase N-terminal" evidence="6">
    <location>
        <begin position="11"/>
        <end position="340"/>
    </location>
</feature>
<feature type="compositionally biased region" description="Basic and acidic residues" evidence="5">
    <location>
        <begin position="476"/>
        <end position="492"/>
    </location>
</feature>
<comment type="caution">
    <text evidence="8">The sequence shown here is derived from an EMBL/GenBank/DDBJ whole genome shotgun (WGS) entry which is preliminary data.</text>
</comment>
<evidence type="ECO:0000313" key="8">
    <source>
        <dbReference type="EMBL" id="HJC67326.1"/>
    </source>
</evidence>
<proteinExistence type="predicted"/>
<sequence>MAVREESDSIGTMEVPAKAYYGVQSLRAKHNFRITGRPLHPELIRNLARIKKAAALTNLEAHLLTQEQARAIIQACDEIIQGKWHNQFIVDAIQGGAGTSANMNANEVIANRAIEILGGAKGDYSVIHPNDQVNMAQSTNDVIPSAGKLTIMALMPPLIQELELLAKALEDKAVEFDDVVKMGRTQLQDAVPIRLGQSFEAYARVIRRDVERLKGLKSELRVLNIGATAVGTAINVNPVYLFQIIKNINLVCRTDCIQAEDLFDATQNLDAFVHTSALLKTCAVDLSKICNDLRLLSSGPHAGLGEINLPPRQNGSSIMPGKINPVIPEVVNQVAFNVIGNDVTVTMAAEAGQLELNAFEPVIFYKIFESMDTLKGAVATLRENCIEGITANREHCRKMVESSPALATALSPNLGYKRAAEIAKRSLKTGVSVRQIVLEEGWMTEDQLNRCLDVKDMTQPGHLVEYAKVMPAEEELEKKGETEKEKGDKASA</sequence>
<dbReference type="InterPro" id="IPR024083">
    <property type="entry name" value="Fumarase/histidase_N"/>
</dbReference>
<dbReference type="CDD" id="cd01357">
    <property type="entry name" value="Aspartase"/>
    <property type="match status" value="1"/>
</dbReference>
<keyword evidence="3" id="KW-0028">Amino-acid biosynthesis</keyword>
<reference evidence="8" key="2">
    <citation type="submission" date="2021-04" db="EMBL/GenBank/DDBJ databases">
        <authorList>
            <person name="Gilroy R."/>
        </authorList>
    </citation>
    <scope>NUCLEOTIDE SEQUENCE</scope>
    <source>
        <strain evidence="8">CHK198-12963</strain>
    </source>
</reference>
<feature type="region of interest" description="Disordered" evidence="5">
    <location>
        <begin position="471"/>
        <end position="492"/>
    </location>
</feature>
<dbReference type="GO" id="GO:0005829">
    <property type="term" value="C:cytosol"/>
    <property type="evidence" value="ECO:0007669"/>
    <property type="project" value="TreeGrafter"/>
</dbReference>
<dbReference type="PANTHER" id="PTHR42696">
    <property type="entry name" value="ASPARTATE AMMONIA-LYASE"/>
    <property type="match status" value="1"/>
</dbReference>
<dbReference type="FunFam" id="1.10.275.10:FF:000001">
    <property type="entry name" value="Fumarate hydratase, mitochondrial"/>
    <property type="match status" value="1"/>
</dbReference>
<dbReference type="AlphaFoldDB" id="A0A9D2PX23"/>
<evidence type="ECO:0000256" key="3">
    <source>
        <dbReference type="ARBA" id="ARBA00022605"/>
    </source>
</evidence>
<dbReference type="InterPro" id="IPR000362">
    <property type="entry name" value="Fumarate_lyase_fam"/>
</dbReference>
<dbReference type="InterPro" id="IPR022761">
    <property type="entry name" value="Fumarate_lyase_N"/>
</dbReference>
<dbReference type="Pfam" id="PF00206">
    <property type="entry name" value="Lyase_1"/>
    <property type="match status" value="1"/>
</dbReference>
<dbReference type="GO" id="GO:0008797">
    <property type="term" value="F:aspartate ammonia-lyase activity"/>
    <property type="evidence" value="ECO:0007669"/>
    <property type="project" value="UniProtKB-EC"/>
</dbReference>
<dbReference type="Pfam" id="PF10415">
    <property type="entry name" value="FumaraseC_C"/>
    <property type="match status" value="1"/>
</dbReference>
<dbReference type="InterPro" id="IPR018951">
    <property type="entry name" value="Fumarase_C_C"/>
</dbReference>
<name>A0A9D2PX23_9FIRM</name>
<dbReference type="Gene3D" id="1.20.200.10">
    <property type="entry name" value="Fumarase/aspartase (Central domain)"/>
    <property type="match status" value="1"/>
</dbReference>
<evidence type="ECO:0000256" key="1">
    <source>
        <dbReference type="ARBA" id="ARBA00001494"/>
    </source>
</evidence>
<keyword evidence="4" id="KW-0456">Lyase</keyword>
<reference evidence="8" key="1">
    <citation type="journal article" date="2021" name="PeerJ">
        <title>Extensive microbial diversity within the chicken gut microbiome revealed by metagenomics and culture.</title>
        <authorList>
            <person name="Gilroy R."/>
            <person name="Ravi A."/>
            <person name="Getino M."/>
            <person name="Pursley I."/>
            <person name="Horton D.L."/>
            <person name="Alikhan N.F."/>
            <person name="Baker D."/>
            <person name="Gharbi K."/>
            <person name="Hall N."/>
            <person name="Watson M."/>
            <person name="Adriaenssens E.M."/>
            <person name="Foster-Nyarko E."/>
            <person name="Jarju S."/>
            <person name="Secka A."/>
            <person name="Antonio M."/>
            <person name="Oren A."/>
            <person name="Chaudhuri R.R."/>
            <person name="La Ragione R."/>
            <person name="Hildebrand F."/>
            <person name="Pallen M.J."/>
        </authorList>
    </citation>
    <scope>NUCLEOTIDE SEQUENCE</scope>
    <source>
        <strain evidence="8">CHK198-12963</strain>
    </source>
</reference>